<evidence type="ECO:0000256" key="2">
    <source>
        <dbReference type="ARBA" id="ARBA00022475"/>
    </source>
</evidence>
<feature type="transmembrane region" description="Helical" evidence="6">
    <location>
        <begin position="287"/>
        <end position="309"/>
    </location>
</feature>
<evidence type="ECO:0000256" key="6">
    <source>
        <dbReference type="SAM" id="Phobius"/>
    </source>
</evidence>
<sequence length="813" mass="91896">MAFLIPQMVTPVAKIKKWFNQDLYLVLKTQVAEYKNKPLLHLAFILSLAIATSTLLSVLVLNHASREQYQQANSLLKNPVGFHIIAQQGSKLKKEDFFSLRKKGFTQITPVLTFRKKLTNGKYTTFTAIDLLALSLIKAEHFNSQSVSLTEEYARSLLLFNGGSKNQDKQFFLADNRAIPFSIRPAGQWQDQALLDITLAWKLFPEEGDFSYLLVAPLSEQSKEILESVLPTHLSLYKPWSVEERQGFADALHLNLNALAILGFIVSLFIAFQAANQAWRKRAQLTAQLRLLGVQLFTIKIAVIIEALFLVTMATVLGILLAIGLVSILLPLLGLTLKQLYSLNSSGHFIWQWSYNLWAFFISSLAVLLALMKQFKLLSSKYIARSAHLQRELFSARKHLIATFLLLALFILWPNNNWLQLMIKYGLLLMASIVFLPVFLQLTLFLGANLGKSFRFKFLIKDAYQQIKRRYLPLASFYLALTASIAAALLVNSFESAFVRYLDQQLNADIFIRHKAWQKETIEDWLGTQSALKEYTLFQHTWAKIETESVKLVNHQSLRQLESLLLKSSDHSDEEGCYINEQLALKKKLNIGGEIKITQGKQVYQCNVKGVYYEYGYPGYSVTVDNAPLTTHFSGWADTGFGLFFESGQLITKQEIITALKLDSQQVYQPQQIKILALEIFSQTFILIQAITAVLLLVACFGLFLSAQSLELARKSDLYILYSLGYDKKALFTHMLVQWLLLVLCSIILSWPIATLLANALVTEVLPASFGWSMPLMINIAPFVVSSLLGLLLLIPAVSIPLLKLNVRKNLCP</sequence>
<dbReference type="PANTHER" id="PTHR30287">
    <property type="entry name" value="MEMBRANE COMPONENT OF PREDICTED ABC SUPERFAMILY METABOLITE UPTAKE TRANSPORTER"/>
    <property type="match status" value="1"/>
</dbReference>
<dbReference type="PANTHER" id="PTHR30287:SF2">
    <property type="entry name" value="BLL1001 PROTEIN"/>
    <property type="match status" value="1"/>
</dbReference>
<dbReference type="KEGG" id="pin:Ping_1579"/>
<feature type="transmembrane region" description="Helical" evidence="6">
    <location>
        <begin position="736"/>
        <end position="760"/>
    </location>
</feature>
<feature type="transmembrane region" description="Helical" evidence="6">
    <location>
        <begin position="780"/>
        <end position="803"/>
    </location>
</feature>
<feature type="transmembrane region" description="Helical" evidence="6">
    <location>
        <begin position="316"/>
        <end position="335"/>
    </location>
</feature>
<evidence type="ECO:0000256" key="3">
    <source>
        <dbReference type="ARBA" id="ARBA00022692"/>
    </source>
</evidence>
<feature type="transmembrane region" description="Helical" evidence="6">
    <location>
        <begin position="680"/>
        <end position="705"/>
    </location>
</feature>
<dbReference type="eggNOG" id="COG0577">
    <property type="taxonomic scope" value="Bacteria"/>
</dbReference>
<reference evidence="8 9" key="1">
    <citation type="submission" date="2007-01" db="EMBL/GenBank/DDBJ databases">
        <title>Complete sequence of Psychromonas ingrahamii 37.</title>
        <authorList>
            <consortium name="US DOE Joint Genome Institute"/>
            <person name="Copeland A."/>
            <person name="Lucas S."/>
            <person name="Lapidus A."/>
            <person name="Barry K."/>
            <person name="Detter J.C."/>
            <person name="Glavina del Rio T."/>
            <person name="Hammon N."/>
            <person name="Israni S."/>
            <person name="Dalin E."/>
            <person name="Tice H."/>
            <person name="Pitluck S."/>
            <person name="Thompson L.S."/>
            <person name="Brettin T."/>
            <person name="Bruce D."/>
            <person name="Han C."/>
            <person name="Tapia R."/>
            <person name="Schmutz J."/>
            <person name="Larimer F."/>
            <person name="Land M."/>
            <person name="Hauser L."/>
            <person name="Kyrpides N."/>
            <person name="Ivanova N."/>
            <person name="Staley J."/>
            <person name="Richardson P."/>
        </authorList>
    </citation>
    <scope>NUCLEOTIDE SEQUENCE [LARGE SCALE GENOMIC DNA]</scope>
    <source>
        <strain evidence="8 9">37</strain>
    </source>
</reference>
<feature type="transmembrane region" description="Helical" evidence="6">
    <location>
        <begin position="471"/>
        <end position="491"/>
    </location>
</feature>
<keyword evidence="3 6" id="KW-0812">Transmembrane</keyword>
<feature type="domain" description="ABC3 transporter permease C-terminal" evidence="7">
    <location>
        <begin position="691"/>
        <end position="804"/>
    </location>
</feature>
<name>A1SV63_PSYIN</name>
<evidence type="ECO:0000313" key="8">
    <source>
        <dbReference type="EMBL" id="ABM03378.1"/>
    </source>
</evidence>
<accession>A1SV63</accession>
<evidence type="ECO:0000256" key="5">
    <source>
        <dbReference type="ARBA" id="ARBA00023136"/>
    </source>
</evidence>
<dbReference type="HOGENOM" id="CLU_012341_0_1_6"/>
<protein>
    <submittedName>
        <fullName evidence="8">ABC-type transporter protein</fullName>
    </submittedName>
</protein>
<feature type="transmembrane region" description="Helical" evidence="6">
    <location>
        <begin position="39"/>
        <end position="61"/>
    </location>
</feature>
<keyword evidence="4 6" id="KW-1133">Transmembrane helix</keyword>
<comment type="subcellular location">
    <subcellularLocation>
        <location evidence="1">Cell membrane</location>
        <topology evidence="1">Multi-pass membrane protein</topology>
    </subcellularLocation>
</comment>
<dbReference type="RefSeq" id="WP_011769938.1">
    <property type="nucleotide sequence ID" value="NC_008709.1"/>
</dbReference>
<keyword evidence="2" id="KW-1003">Cell membrane</keyword>
<evidence type="ECO:0000256" key="4">
    <source>
        <dbReference type="ARBA" id="ARBA00022989"/>
    </source>
</evidence>
<dbReference type="InterPro" id="IPR003838">
    <property type="entry name" value="ABC3_permease_C"/>
</dbReference>
<dbReference type="Proteomes" id="UP000000639">
    <property type="component" value="Chromosome"/>
</dbReference>
<dbReference type="EMBL" id="CP000510">
    <property type="protein sequence ID" value="ABM03378.1"/>
    <property type="molecule type" value="Genomic_DNA"/>
</dbReference>
<feature type="transmembrane region" description="Helical" evidence="6">
    <location>
        <begin position="254"/>
        <end position="275"/>
    </location>
</feature>
<organism evidence="8 9">
    <name type="scientific">Psychromonas ingrahamii (strain DSM 17664 / CCUG 51855 / 37)</name>
    <dbReference type="NCBI Taxonomy" id="357804"/>
    <lineage>
        <taxon>Bacteria</taxon>
        <taxon>Pseudomonadati</taxon>
        <taxon>Pseudomonadota</taxon>
        <taxon>Gammaproteobacteria</taxon>
        <taxon>Alteromonadales</taxon>
        <taxon>Psychromonadaceae</taxon>
        <taxon>Psychromonas</taxon>
    </lineage>
</organism>
<gene>
    <name evidence="8" type="ordered locus">Ping_1579</name>
</gene>
<dbReference type="Pfam" id="PF02687">
    <property type="entry name" value="FtsX"/>
    <property type="match status" value="1"/>
</dbReference>
<keyword evidence="5 6" id="KW-0472">Membrane</keyword>
<dbReference type="GO" id="GO:0005886">
    <property type="term" value="C:plasma membrane"/>
    <property type="evidence" value="ECO:0007669"/>
    <property type="project" value="UniProtKB-SubCell"/>
</dbReference>
<evidence type="ECO:0000313" key="9">
    <source>
        <dbReference type="Proteomes" id="UP000000639"/>
    </source>
</evidence>
<proteinExistence type="predicted"/>
<dbReference type="InterPro" id="IPR038766">
    <property type="entry name" value="Membrane_comp_ABC_pdt"/>
</dbReference>
<keyword evidence="9" id="KW-1185">Reference proteome</keyword>
<feature type="transmembrane region" description="Helical" evidence="6">
    <location>
        <begin position="393"/>
        <end position="413"/>
    </location>
</feature>
<evidence type="ECO:0000256" key="1">
    <source>
        <dbReference type="ARBA" id="ARBA00004651"/>
    </source>
</evidence>
<feature type="transmembrane region" description="Helical" evidence="6">
    <location>
        <begin position="355"/>
        <end position="372"/>
    </location>
</feature>
<dbReference type="STRING" id="357804.Ping_1579"/>
<feature type="transmembrane region" description="Helical" evidence="6">
    <location>
        <begin position="425"/>
        <end position="450"/>
    </location>
</feature>
<dbReference type="AlphaFoldDB" id="A1SV63"/>
<evidence type="ECO:0000259" key="7">
    <source>
        <dbReference type="Pfam" id="PF02687"/>
    </source>
</evidence>